<sequence>SIMPAVLAAKTCLVCGAPTIYSHFGIDSCRACAEFYKRTVSTSKKLACRQGSRKCKISKSERFMCRRCRYEKCKDLGMTLEDPRKKKMSQMLTGVEPGPSSSPYQPSPPVTPGESILRRITNAHNAAVSLRKREEFSSRPFSLRDHIRVEHNIEDLELCSWSFLMDCLKMYASDYFQYAESAFPEHTQLTIEEKFLMLQSCAVRVYLLEAAIFTLQTFGSLEGPMYMVTLTSCVDRDNLKFLIQDANPSARHADIVKSLAYCLDRLTGIVGPALGKMSLTEMEIHALLGLAHWQIDPSHAVPERLLQMAEKIRKEIYADLRRYYVEELHLEDFSVRMGNLMTLEHIIQEGNALMAEDIQTYNLLDMLHADAAFLQIVLQIKL</sequence>
<evidence type="ECO:0000259" key="10">
    <source>
        <dbReference type="PROSITE" id="PS51030"/>
    </source>
</evidence>
<keyword evidence="7" id="KW-0675">Receptor</keyword>
<keyword evidence="8" id="KW-0539">Nucleus</keyword>
<name>A0AAN5CL72_9BILA</name>
<feature type="domain" description="Nuclear receptor" evidence="10">
    <location>
        <begin position="9"/>
        <end position="85"/>
    </location>
</feature>
<evidence type="ECO:0000256" key="2">
    <source>
        <dbReference type="ARBA" id="ARBA00022771"/>
    </source>
</evidence>
<keyword evidence="3" id="KW-0862">Zinc</keyword>
<dbReference type="Gene3D" id="1.10.565.10">
    <property type="entry name" value="Retinoid X Receptor"/>
    <property type="match status" value="1"/>
</dbReference>
<keyword evidence="13" id="KW-1185">Reference proteome</keyword>
<evidence type="ECO:0000256" key="4">
    <source>
        <dbReference type="ARBA" id="ARBA00023015"/>
    </source>
</evidence>
<feature type="non-terminal residue" evidence="12">
    <location>
        <position position="1"/>
    </location>
</feature>
<keyword evidence="6" id="KW-0804">Transcription</keyword>
<evidence type="ECO:0000256" key="5">
    <source>
        <dbReference type="ARBA" id="ARBA00023125"/>
    </source>
</evidence>
<dbReference type="GO" id="GO:0008270">
    <property type="term" value="F:zinc ion binding"/>
    <property type="evidence" value="ECO:0007669"/>
    <property type="project" value="UniProtKB-KW"/>
</dbReference>
<gene>
    <name evidence="12" type="ORF">PMAYCL1PPCAC_16685</name>
</gene>
<dbReference type="InterPro" id="IPR013088">
    <property type="entry name" value="Znf_NHR/GATA"/>
</dbReference>
<dbReference type="PANTHER" id="PTHR46011">
    <property type="entry name" value="NUCLEAR HORMONE RECEPTOR FAMILY MEMBER NHR-86-RELATED"/>
    <property type="match status" value="1"/>
</dbReference>
<dbReference type="InterPro" id="IPR000536">
    <property type="entry name" value="Nucl_hrmn_rcpt_lig-bd"/>
</dbReference>
<evidence type="ECO:0000256" key="7">
    <source>
        <dbReference type="ARBA" id="ARBA00023170"/>
    </source>
</evidence>
<dbReference type="SMART" id="SM00399">
    <property type="entry name" value="ZnF_C4"/>
    <property type="match status" value="1"/>
</dbReference>
<dbReference type="PRINTS" id="PR00047">
    <property type="entry name" value="STROIDFINGER"/>
</dbReference>
<dbReference type="GO" id="GO:0043565">
    <property type="term" value="F:sequence-specific DNA binding"/>
    <property type="evidence" value="ECO:0007669"/>
    <property type="project" value="InterPro"/>
</dbReference>
<dbReference type="PROSITE" id="PS51843">
    <property type="entry name" value="NR_LBD"/>
    <property type="match status" value="1"/>
</dbReference>
<dbReference type="PANTHER" id="PTHR46011:SF6">
    <property type="entry name" value="HIGH ZINC ACTIVATED NUCLEAR RECEPTOR PROTEIN"/>
    <property type="match status" value="1"/>
</dbReference>
<evidence type="ECO:0000259" key="11">
    <source>
        <dbReference type="PROSITE" id="PS51843"/>
    </source>
</evidence>
<accession>A0AAN5CL72</accession>
<keyword evidence="1" id="KW-0479">Metal-binding</keyword>
<feature type="domain" description="NR LBD" evidence="11">
    <location>
        <begin position="112"/>
        <end position="380"/>
    </location>
</feature>
<evidence type="ECO:0000256" key="3">
    <source>
        <dbReference type="ARBA" id="ARBA00022833"/>
    </source>
</evidence>
<dbReference type="GO" id="GO:0005634">
    <property type="term" value="C:nucleus"/>
    <property type="evidence" value="ECO:0007669"/>
    <property type="project" value="TreeGrafter"/>
</dbReference>
<dbReference type="SMART" id="SM00430">
    <property type="entry name" value="HOLI"/>
    <property type="match status" value="1"/>
</dbReference>
<keyword evidence="4" id="KW-0805">Transcription regulation</keyword>
<keyword evidence="2" id="KW-0863">Zinc-finger</keyword>
<feature type="region of interest" description="Disordered" evidence="9">
    <location>
        <begin position="91"/>
        <end position="113"/>
    </location>
</feature>
<protein>
    <recommendedName>
        <fullName evidence="14">Nuclear receptor</fullName>
    </recommendedName>
</protein>
<evidence type="ECO:0008006" key="14">
    <source>
        <dbReference type="Google" id="ProtNLM"/>
    </source>
</evidence>
<proteinExistence type="predicted"/>
<evidence type="ECO:0000256" key="8">
    <source>
        <dbReference type="ARBA" id="ARBA00023242"/>
    </source>
</evidence>
<dbReference type="PROSITE" id="PS51030">
    <property type="entry name" value="NUCLEAR_REC_DBD_2"/>
    <property type="match status" value="1"/>
</dbReference>
<keyword evidence="5" id="KW-0238">DNA-binding</keyword>
<evidence type="ECO:0000256" key="1">
    <source>
        <dbReference type="ARBA" id="ARBA00022723"/>
    </source>
</evidence>
<evidence type="ECO:0000313" key="12">
    <source>
        <dbReference type="EMBL" id="GMR46490.1"/>
    </source>
</evidence>
<dbReference type="InterPro" id="IPR001628">
    <property type="entry name" value="Znf_hrmn_rcpt"/>
</dbReference>
<dbReference type="SUPFAM" id="SSF57716">
    <property type="entry name" value="Glucocorticoid receptor-like (DNA-binding domain)"/>
    <property type="match status" value="1"/>
</dbReference>
<dbReference type="EMBL" id="BTRK01000004">
    <property type="protein sequence ID" value="GMR46490.1"/>
    <property type="molecule type" value="Genomic_DNA"/>
</dbReference>
<dbReference type="Gene3D" id="3.30.50.10">
    <property type="entry name" value="Erythroid Transcription Factor GATA-1, subunit A"/>
    <property type="match status" value="1"/>
</dbReference>
<dbReference type="Pfam" id="PF00105">
    <property type="entry name" value="zf-C4"/>
    <property type="match status" value="1"/>
</dbReference>
<dbReference type="Proteomes" id="UP001328107">
    <property type="component" value="Unassembled WGS sequence"/>
</dbReference>
<evidence type="ECO:0000313" key="13">
    <source>
        <dbReference type="Proteomes" id="UP001328107"/>
    </source>
</evidence>
<dbReference type="InterPro" id="IPR035500">
    <property type="entry name" value="NHR-like_dom_sf"/>
</dbReference>
<organism evidence="12 13">
    <name type="scientific">Pristionchus mayeri</name>
    <dbReference type="NCBI Taxonomy" id="1317129"/>
    <lineage>
        <taxon>Eukaryota</taxon>
        <taxon>Metazoa</taxon>
        <taxon>Ecdysozoa</taxon>
        <taxon>Nematoda</taxon>
        <taxon>Chromadorea</taxon>
        <taxon>Rhabditida</taxon>
        <taxon>Rhabditina</taxon>
        <taxon>Diplogasteromorpha</taxon>
        <taxon>Diplogasteroidea</taxon>
        <taxon>Neodiplogasteridae</taxon>
        <taxon>Pristionchus</taxon>
    </lineage>
</organism>
<dbReference type="AlphaFoldDB" id="A0AAN5CL72"/>
<reference evidence="13" key="1">
    <citation type="submission" date="2022-10" db="EMBL/GenBank/DDBJ databases">
        <title>Genome assembly of Pristionchus species.</title>
        <authorList>
            <person name="Yoshida K."/>
            <person name="Sommer R.J."/>
        </authorList>
    </citation>
    <scope>NUCLEOTIDE SEQUENCE [LARGE SCALE GENOMIC DNA]</scope>
    <source>
        <strain evidence="13">RS5460</strain>
    </source>
</reference>
<dbReference type="GO" id="GO:0003700">
    <property type="term" value="F:DNA-binding transcription factor activity"/>
    <property type="evidence" value="ECO:0007669"/>
    <property type="project" value="InterPro"/>
</dbReference>
<comment type="caution">
    <text evidence="12">The sequence shown here is derived from an EMBL/GenBank/DDBJ whole genome shotgun (WGS) entry which is preliminary data.</text>
</comment>
<evidence type="ECO:0000256" key="6">
    <source>
        <dbReference type="ARBA" id="ARBA00023163"/>
    </source>
</evidence>
<dbReference type="SUPFAM" id="SSF48508">
    <property type="entry name" value="Nuclear receptor ligand-binding domain"/>
    <property type="match status" value="1"/>
</dbReference>
<dbReference type="Pfam" id="PF00104">
    <property type="entry name" value="Hormone_recep"/>
    <property type="match status" value="1"/>
</dbReference>
<evidence type="ECO:0000256" key="9">
    <source>
        <dbReference type="SAM" id="MobiDB-lite"/>
    </source>
</evidence>